<feature type="domain" description="Apoptosis-antagonizing transcription factor C-terminal" evidence="3">
    <location>
        <begin position="406"/>
        <end position="488"/>
    </location>
</feature>
<dbReference type="InterPro" id="IPR039223">
    <property type="entry name" value="AATF/Bfr2"/>
</dbReference>
<dbReference type="InterPro" id="IPR012617">
    <property type="entry name" value="AATF_C"/>
</dbReference>
<dbReference type="PANTHER" id="PTHR15565:SF0">
    <property type="entry name" value="PROTEIN AATF"/>
    <property type="match status" value="1"/>
</dbReference>
<dbReference type="Pfam" id="PF08164">
    <property type="entry name" value="TRAUB"/>
    <property type="match status" value="1"/>
</dbReference>
<evidence type="ECO:0008006" key="7">
    <source>
        <dbReference type="Google" id="ProtNLM"/>
    </source>
</evidence>
<evidence type="ECO:0000259" key="3">
    <source>
        <dbReference type="Pfam" id="PF08164"/>
    </source>
</evidence>
<feature type="region of interest" description="Disordered" evidence="2">
    <location>
        <begin position="1"/>
        <end position="33"/>
    </location>
</feature>
<feature type="compositionally biased region" description="Basic and acidic residues" evidence="2">
    <location>
        <begin position="1"/>
        <end position="10"/>
    </location>
</feature>
<feature type="region of interest" description="Disordered" evidence="2">
    <location>
        <begin position="73"/>
        <end position="149"/>
    </location>
</feature>
<evidence type="ECO:0000313" key="6">
    <source>
        <dbReference type="Proteomes" id="UP001162156"/>
    </source>
</evidence>
<dbReference type="PANTHER" id="PTHR15565">
    <property type="entry name" value="AATF PROTEIN APOPTOSIS ANTAGONIZING TRANSCRIPTION FACTOR"/>
    <property type="match status" value="1"/>
</dbReference>
<reference evidence="5" key="1">
    <citation type="journal article" date="2023" name="Insect Mol. Biol.">
        <title>Genome sequencing provides insights into the evolution of gene families encoding plant cell wall-degrading enzymes in longhorned beetles.</title>
        <authorList>
            <person name="Shin N.R."/>
            <person name="Okamura Y."/>
            <person name="Kirsch R."/>
            <person name="Pauchet Y."/>
        </authorList>
    </citation>
    <scope>NUCLEOTIDE SEQUENCE</scope>
    <source>
        <strain evidence="5">RBIC_L_NR</strain>
    </source>
</reference>
<feature type="compositionally biased region" description="Acidic residues" evidence="2">
    <location>
        <begin position="84"/>
        <end position="112"/>
    </location>
</feature>
<accession>A0AAV8Z910</accession>
<gene>
    <name evidence="5" type="ORF">NQ314_006079</name>
</gene>
<evidence type="ECO:0000259" key="4">
    <source>
        <dbReference type="Pfam" id="PF13339"/>
    </source>
</evidence>
<dbReference type="EMBL" id="JANEYF010001642">
    <property type="protein sequence ID" value="KAJ8960389.1"/>
    <property type="molecule type" value="Genomic_DNA"/>
</dbReference>
<dbReference type="GO" id="GO:0006357">
    <property type="term" value="P:regulation of transcription by RNA polymerase II"/>
    <property type="evidence" value="ECO:0007669"/>
    <property type="project" value="TreeGrafter"/>
</dbReference>
<feature type="compositionally biased region" description="Polar residues" evidence="2">
    <location>
        <begin position="113"/>
        <end position="122"/>
    </location>
</feature>
<feature type="domain" description="AATF leucine zipper-containing" evidence="4">
    <location>
        <begin position="172"/>
        <end position="328"/>
    </location>
</feature>
<sequence>MIKRNKETLADRIAGVLNTTPARFDPEDENFDDTRAQLNIDHSDENDVEEEILSEFRKQNVNLLADVDEKYAGKRGSRKSLEGSDVDSAESDEELEADVPEDSETYTMEDENQGQNQRSNLDQSEEEESNEEDEKGNSGSDDDDMDYEDDSEVIKGEDNFKIMADTDVSSQVRKGLSVRNQMKMWESLLEMRIQLQKCLITANKMPQSQTFSEIKKESGQEFSHQVAVTKHSLGNVLDKLLLLKKLVLKKYPETKNLDKEDTKVMNENIDEEIASDTEDEKSIQDSEDEEREIPNKKRKLDEFEKEIAEQHYKYKNYRNTVIQKWNEKTRIAVMKNNTNSHSVINHIEHTLSDRAKLLKRTRLKRSEYTILGQEPAKESEKQDDNIQDIRPAEEYNSEIFDDDDFYHQLLRELIEVKSADLTDPVQLGRQWIQLQNLRSKMKRKVDTRATKGRKIRYAIHTKLVNFMAPFDENVWTDDAKTDLYNSLFGKNQRCETA</sequence>
<dbReference type="Proteomes" id="UP001162156">
    <property type="component" value="Unassembled WGS sequence"/>
</dbReference>
<evidence type="ECO:0000256" key="2">
    <source>
        <dbReference type="SAM" id="MobiDB-lite"/>
    </source>
</evidence>
<evidence type="ECO:0000256" key="1">
    <source>
        <dbReference type="ARBA" id="ARBA00008966"/>
    </source>
</evidence>
<name>A0AAV8Z910_9CUCU</name>
<dbReference type="InterPro" id="IPR025160">
    <property type="entry name" value="AATF"/>
</dbReference>
<protein>
    <recommendedName>
        <fullName evidence="7">Protein AATF</fullName>
    </recommendedName>
</protein>
<evidence type="ECO:0000313" key="5">
    <source>
        <dbReference type="EMBL" id="KAJ8960389.1"/>
    </source>
</evidence>
<dbReference type="GO" id="GO:0005730">
    <property type="term" value="C:nucleolus"/>
    <property type="evidence" value="ECO:0007669"/>
    <property type="project" value="TreeGrafter"/>
</dbReference>
<feature type="compositionally biased region" description="Acidic residues" evidence="2">
    <location>
        <begin position="270"/>
        <end position="291"/>
    </location>
</feature>
<feature type="compositionally biased region" description="Acidic residues" evidence="2">
    <location>
        <begin position="123"/>
        <end position="149"/>
    </location>
</feature>
<dbReference type="AlphaFoldDB" id="A0AAV8Z910"/>
<organism evidence="5 6">
    <name type="scientific">Rhamnusium bicolor</name>
    <dbReference type="NCBI Taxonomy" id="1586634"/>
    <lineage>
        <taxon>Eukaryota</taxon>
        <taxon>Metazoa</taxon>
        <taxon>Ecdysozoa</taxon>
        <taxon>Arthropoda</taxon>
        <taxon>Hexapoda</taxon>
        <taxon>Insecta</taxon>
        <taxon>Pterygota</taxon>
        <taxon>Neoptera</taxon>
        <taxon>Endopterygota</taxon>
        <taxon>Coleoptera</taxon>
        <taxon>Polyphaga</taxon>
        <taxon>Cucujiformia</taxon>
        <taxon>Chrysomeloidea</taxon>
        <taxon>Cerambycidae</taxon>
        <taxon>Lepturinae</taxon>
        <taxon>Rhagiini</taxon>
        <taxon>Rhamnusium</taxon>
    </lineage>
</organism>
<comment type="similarity">
    <text evidence="1">Belongs to the AATF family.</text>
</comment>
<comment type="caution">
    <text evidence="5">The sequence shown here is derived from an EMBL/GenBank/DDBJ whole genome shotgun (WGS) entry which is preliminary data.</text>
</comment>
<dbReference type="Pfam" id="PF13339">
    <property type="entry name" value="AATF-Che1"/>
    <property type="match status" value="1"/>
</dbReference>
<feature type="region of interest" description="Disordered" evidence="2">
    <location>
        <begin position="270"/>
        <end position="295"/>
    </location>
</feature>
<keyword evidence="6" id="KW-1185">Reference proteome</keyword>
<proteinExistence type="inferred from homology"/>